<dbReference type="Gene3D" id="2.120.10.30">
    <property type="entry name" value="TolB, C-terminal domain"/>
    <property type="match status" value="2"/>
</dbReference>
<dbReference type="EMBL" id="HACM01003094">
    <property type="protein sequence ID" value="CRZ03536.1"/>
    <property type="molecule type" value="Transcribed_RNA"/>
</dbReference>
<name>A0A0H5QQ25_9EUKA</name>
<protein>
    <recommendedName>
        <fullName evidence="3">SMP-30/Gluconolactonase/LRE-like region domain-containing protein</fullName>
    </recommendedName>
</protein>
<organism evidence="2">
    <name type="scientific">Spongospora subterranea</name>
    <dbReference type="NCBI Taxonomy" id="70186"/>
    <lineage>
        <taxon>Eukaryota</taxon>
        <taxon>Sar</taxon>
        <taxon>Rhizaria</taxon>
        <taxon>Endomyxa</taxon>
        <taxon>Phytomyxea</taxon>
        <taxon>Plasmodiophorida</taxon>
        <taxon>Plasmodiophoridae</taxon>
        <taxon>Spongospora</taxon>
    </lineage>
</organism>
<evidence type="ECO:0008006" key="3">
    <source>
        <dbReference type="Google" id="ProtNLM"/>
    </source>
</evidence>
<sequence>GEVTTIAGNGIPGNRDGDPTTSMVNFPFGIASDDEGNVLLADSWNSQVRRISFDESRTTLYAFNGNYGCVDGSAMFDAQIQTPFGIALAPSGQVYVAQTGGNRVCKIAQGNVDTIMMNGDGWFKNAHANNKAYAAPAGVVVNKNGDVFMIDSVHHKIRVLRFSPILDST</sequence>
<feature type="region of interest" description="Disordered" evidence="1">
    <location>
        <begin position="1"/>
        <end position="20"/>
    </location>
</feature>
<accession>A0A0H5QQ25</accession>
<feature type="non-terminal residue" evidence="2">
    <location>
        <position position="1"/>
    </location>
</feature>
<dbReference type="InterPro" id="IPR011042">
    <property type="entry name" value="6-blade_b-propeller_TolB-like"/>
</dbReference>
<evidence type="ECO:0000313" key="2">
    <source>
        <dbReference type="EMBL" id="CRZ03536.1"/>
    </source>
</evidence>
<reference evidence="2" key="1">
    <citation type="submission" date="2015-04" db="EMBL/GenBank/DDBJ databases">
        <title>The genome sequence of the plant pathogenic Rhizarian Plasmodiophora brassicae reveals insights in its biotrophic life cycle and the origin of chitin synthesis.</title>
        <authorList>
            <person name="Schwelm A."/>
            <person name="Fogelqvist J."/>
            <person name="Knaust A."/>
            <person name="Julke S."/>
            <person name="Lilja T."/>
            <person name="Dhandapani V."/>
            <person name="Bonilla-Rosso G."/>
            <person name="Karlsson M."/>
            <person name="Shevchenko A."/>
            <person name="Choi S.R."/>
            <person name="Kim H.G."/>
            <person name="Park J.Y."/>
            <person name="Lim Y.P."/>
            <person name="Ludwig-Muller J."/>
            <person name="Dixelius C."/>
        </authorList>
    </citation>
    <scope>NUCLEOTIDE SEQUENCE</scope>
    <source>
        <tissue evidence="2">Potato root galls</tissue>
    </source>
</reference>
<evidence type="ECO:0000256" key="1">
    <source>
        <dbReference type="SAM" id="MobiDB-lite"/>
    </source>
</evidence>
<dbReference type="AlphaFoldDB" id="A0A0H5QQ25"/>
<dbReference type="PANTHER" id="PTHR13833">
    <property type="match status" value="1"/>
</dbReference>
<dbReference type="SUPFAM" id="SSF101898">
    <property type="entry name" value="NHL repeat"/>
    <property type="match status" value="1"/>
</dbReference>
<proteinExistence type="predicted"/>
<dbReference type="PANTHER" id="PTHR13833:SF71">
    <property type="entry name" value="NHL DOMAIN-CONTAINING PROTEIN"/>
    <property type="match status" value="1"/>
</dbReference>